<evidence type="ECO:0000313" key="2">
    <source>
        <dbReference type="Proteomes" id="UP000017391"/>
    </source>
</evidence>
<sequence length="58" mass="5912">MPMLPEGKDPVNPARSYLLSLNFARSWLTRASFLGIVAGMLGAASLSSAAGTACGAIT</sequence>
<evidence type="ECO:0000313" key="1">
    <source>
        <dbReference type="EMBL" id="ESM40295.1"/>
    </source>
</evidence>
<proteinExistence type="predicted"/>
<reference evidence="2" key="1">
    <citation type="submission" date="2013-09" db="EMBL/GenBank/DDBJ databases">
        <title>The Genome Sequence of Enterobacter cloacae BWH 31.</title>
        <authorList>
            <consortium name="The Broad Institute Genomics Platform"/>
            <consortium name="The Broad Institute Genome Sequencing Center for Infectious Disease"/>
            <person name="Murphy C."/>
            <person name="Cosimi L."/>
            <person name="Cerqueira G."/>
            <person name="Feldgarden M."/>
            <person name="Hung D."/>
            <person name="Onderdonk A.B."/>
            <person name="Ferraro M.J."/>
            <person name="Hooper D."/>
            <person name="Dekker J."/>
            <person name="O'Brien T."/>
            <person name="Huang S."/>
            <person name="Quan V."/>
            <person name="Ernst C."/>
            <person name="Delaney M."/>
            <person name="DuBois A."/>
            <person name="Young S.K."/>
            <person name="Zeng Q."/>
            <person name="Gargeya S."/>
            <person name="Fitzgerald M."/>
            <person name="Abouelleil A."/>
            <person name="Alvarado L."/>
            <person name="Berlin A.M."/>
            <person name="Chapman S.B."/>
            <person name="Gainer-Dewar J."/>
            <person name="Goldberg J."/>
            <person name="Gnerre S."/>
            <person name="Griggs A."/>
            <person name="Gujja S."/>
            <person name="Hansen M."/>
            <person name="Howarth C."/>
            <person name="Imamovic A."/>
            <person name="Ireland A."/>
            <person name="Larimer J."/>
            <person name="McCowan C."/>
            <person name="Murphy C."/>
            <person name="Pearson M."/>
            <person name="Poon T.W."/>
            <person name="Priest M."/>
            <person name="Roberts A."/>
            <person name="Saif S."/>
            <person name="Shea T."/>
            <person name="Sykes S."/>
            <person name="Wortman J."/>
            <person name="Nusbaum C."/>
            <person name="Birren B."/>
        </authorList>
    </citation>
    <scope>NUCLEOTIDE SEQUENCE [LARGE SCALE GENOMIC DNA]</scope>
    <source>
        <strain evidence="2">BWH 31</strain>
    </source>
</reference>
<gene>
    <name evidence="1" type="ORF">L402_00472</name>
</gene>
<organism evidence="1 2">
    <name type="scientific">Enterobacter asburiae</name>
    <dbReference type="NCBI Taxonomy" id="61645"/>
    <lineage>
        <taxon>Bacteria</taxon>
        <taxon>Pseudomonadati</taxon>
        <taxon>Pseudomonadota</taxon>
        <taxon>Gammaproteobacteria</taxon>
        <taxon>Enterobacterales</taxon>
        <taxon>Enterobacteriaceae</taxon>
        <taxon>Enterobacter</taxon>
        <taxon>Enterobacter cloacae complex</taxon>
    </lineage>
</organism>
<dbReference type="Proteomes" id="UP000017391">
    <property type="component" value="Unassembled WGS sequence"/>
</dbReference>
<name>A0ABC9UH35_ENTAS</name>
<dbReference type="AlphaFoldDB" id="A0ABC9UH35"/>
<accession>A0ABC9UH35</accession>
<dbReference type="EMBL" id="AYIP01000002">
    <property type="protein sequence ID" value="ESM40295.1"/>
    <property type="molecule type" value="Genomic_DNA"/>
</dbReference>
<protein>
    <submittedName>
        <fullName evidence="1">Uncharacterized protein</fullName>
    </submittedName>
</protein>
<comment type="caution">
    <text evidence="1">The sequence shown here is derived from an EMBL/GenBank/DDBJ whole genome shotgun (WGS) entry which is preliminary data.</text>
</comment>